<dbReference type="EMBL" id="FCON02000557">
    <property type="protein sequence ID" value="SAL88908.1"/>
    <property type="molecule type" value="Genomic_DNA"/>
</dbReference>
<protein>
    <submittedName>
        <fullName evidence="2">Uncharacterized protein</fullName>
    </submittedName>
</protein>
<name>A0A158L6H3_9BURK</name>
<keyword evidence="3" id="KW-1185">Reference proteome</keyword>
<evidence type="ECO:0000256" key="1">
    <source>
        <dbReference type="SAM" id="MobiDB-lite"/>
    </source>
</evidence>
<dbReference type="Proteomes" id="UP000054770">
    <property type="component" value="Unassembled WGS sequence"/>
</dbReference>
<gene>
    <name evidence="2" type="ORF">AWB68_08931</name>
</gene>
<reference evidence="2" key="1">
    <citation type="submission" date="2016-01" db="EMBL/GenBank/DDBJ databases">
        <authorList>
            <person name="Peeters C."/>
        </authorList>
    </citation>
    <scope>NUCLEOTIDE SEQUENCE [LARGE SCALE GENOMIC DNA]</scope>
    <source>
        <strain evidence="2">LMG 22940</strain>
    </source>
</reference>
<dbReference type="AlphaFoldDB" id="A0A158L6H3"/>
<evidence type="ECO:0000313" key="2">
    <source>
        <dbReference type="EMBL" id="SAL88908.1"/>
    </source>
</evidence>
<sequence>MRIVRATDVVQYALREKELRRHSSPYFTFQFTRLHVLQQRDLRLFTETCERQAGTCAAFGVERGKPRSPGVTERREASVAIAIATVGVEFRVDQRGRRYLRGITALRHNTGAQRRERAPFDRIEECGSGRRGQPFVDHGARRVVPRDGVALVQHVIAGITGRRWQCHFSVSLSRSAASPASANAEKPGGAGSGGPLRMFWLQLRQPP</sequence>
<evidence type="ECO:0000313" key="3">
    <source>
        <dbReference type="Proteomes" id="UP000054770"/>
    </source>
</evidence>
<accession>A0A158L6H3</accession>
<organism evidence="2 3">
    <name type="scientific">Caballeronia choica</name>
    <dbReference type="NCBI Taxonomy" id="326476"/>
    <lineage>
        <taxon>Bacteria</taxon>
        <taxon>Pseudomonadati</taxon>
        <taxon>Pseudomonadota</taxon>
        <taxon>Betaproteobacteria</taxon>
        <taxon>Burkholderiales</taxon>
        <taxon>Burkholderiaceae</taxon>
        <taxon>Caballeronia</taxon>
    </lineage>
</organism>
<proteinExistence type="predicted"/>
<feature type="region of interest" description="Disordered" evidence="1">
    <location>
        <begin position="177"/>
        <end position="196"/>
    </location>
</feature>
<comment type="caution">
    <text evidence="2">The sequence shown here is derived from an EMBL/GenBank/DDBJ whole genome shotgun (WGS) entry which is preliminary data.</text>
</comment>